<dbReference type="PANTHER" id="PTHR36925:SF1">
    <property type="entry name" value="COBALT-PRECORRIN-6A REDUCTASE"/>
    <property type="match status" value="1"/>
</dbReference>
<dbReference type="RefSeq" id="WP_050530166.1">
    <property type="nucleotide sequence ID" value="NZ_AQQZ01000003.1"/>
</dbReference>
<dbReference type="PROSITE" id="PS51014">
    <property type="entry name" value="COBK_CBIJ"/>
    <property type="match status" value="1"/>
</dbReference>
<dbReference type="OrthoDB" id="5183775at2"/>
<name>A0A0L1JQN9_9RHOB</name>
<dbReference type="GO" id="GO:0009236">
    <property type="term" value="P:cobalamin biosynthetic process"/>
    <property type="evidence" value="ECO:0007669"/>
    <property type="project" value="UniProtKB-UniPathway"/>
</dbReference>
<dbReference type="EMBL" id="AQQZ01000003">
    <property type="protein sequence ID" value="KNG94027.1"/>
    <property type="molecule type" value="Genomic_DNA"/>
</dbReference>
<evidence type="ECO:0000256" key="1">
    <source>
        <dbReference type="ARBA" id="ARBA00004953"/>
    </source>
</evidence>
<dbReference type="PATRIC" id="fig|1317121.7.peg.2031"/>
<comment type="caution">
    <text evidence="4">The sequence shown here is derived from an EMBL/GenBank/DDBJ whole genome shotgun (WGS) entry which is preliminary data.</text>
</comment>
<sequence length="246" mass="25833">MRLLLLGGTSEASSLATVLAGLGIDAVFSYAGVTRRPKAQPLPTRTGGFGGVPGLVAYLRTEAITHVIDATHPFAAQMSRNAVAACAEAGVALTAFERPPWPPRPGWTRVPDMDAAIAALPEQGARVFLAIGKQQVDAFAARPGNFYLLRMIDPPEAPPALPDHACVVGRGPFTQAGDRALMQAHGITYLVAKNGGSDSAVAKLDAADALGVRTVMIDRPVTPDRTVCHDEATILRWLGHETDLGV</sequence>
<reference evidence="4 5" key="1">
    <citation type="journal article" date="2015" name="Int. J. Syst. Evol. Microbiol.">
        <title>Aestuariivita atlantica sp. nov., isolated from deep sea sediment of the Atlantic Ocean.</title>
        <authorList>
            <person name="Li G."/>
            <person name="Lai Q."/>
            <person name="Du Y."/>
            <person name="Liu X."/>
            <person name="Sun F."/>
            <person name="Shao Z."/>
        </authorList>
    </citation>
    <scope>NUCLEOTIDE SEQUENCE [LARGE SCALE GENOMIC DNA]</scope>
    <source>
        <strain evidence="4 5">22II-S11-z3</strain>
    </source>
</reference>
<dbReference type="InterPro" id="IPR003723">
    <property type="entry name" value="Precorrin-6x_reduct"/>
</dbReference>
<keyword evidence="5" id="KW-1185">Reference proteome</keyword>
<comment type="pathway">
    <text evidence="1">Cofactor biosynthesis; adenosylcobalamin biosynthesis.</text>
</comment>
<dbReference type="AlphaFoldDB" id="A0A0L1JQN9"/>
<keyword evidence="3" id="KW-0560">Oxidoreductase</keyword>
<proteinExistence type="predicted"/>
<gene>
    <name evidence="4" type="ORF">ATO11_07140</name>
</gene>
<dbReference type="UniPathway" id="UPA00148"/>
<evidence type="ECO:0000256" key="3">
    <source>
        <dbReference type="ARBA" id="ARBA00023002"/>
    </source>
</evidence>
<dbReference type="Pfam" id="PF02571">
    <property type="entry name" value="CbiJ"/>
    <property type="match status" value="1"/>
</dbReference>
<evidence type="ECO:0000313" key="4">
    <source>
        <dbReference type="EMBL" id="KNG94027.1"/>
    </source>
</evidence>
<evidence type="ECO:0000313" key="5">
    <source>
        <dbReference type="Proteomes" id="UP000036938"/>
    </source>
</evidence>
<protein>
    <submittedName>
        <fullName evidence="4">Cobalt-precorrin-6X reductase</fullName>
    </submittedName>
</protein>
<dbReference type="PANTHER" id="PTHR36925">
    <property type="entry name" value="COBALT-PRECORRIN-6A REDUCTASE"/>
    <property type="match status" value="1"/>
</dbReference>
<dbReference type="NCBIfam" id="TIGR00715">
    <property type="entry name" value="precor6x_red"/>
    <property type="match status" value="1"/>
</dbReference>
<dbReference type="NCBIfam" id="NF005968">
    <property type="entry name" value="PRK08057.1-2"/>
    <property type="match status" value="1"/>
</dbReference>
<keyword evidence="2" id="KW-0169">Cobalamin biosynthesis</keyword>
<dbReference type="GO" id="GO:0016994">
    <property type="term" value="F:precorrin-6A reductase activity"/>
    <property type="evidence" value="ECO:0007669"/>
    <property type="project" value="InterPro"/>
</dbReference>
<dbReference type="Proteomes" id="UP000036938">
    <property type="component" value="Unassembled WGS sequence"/>
</dbReference>
<evidence type="ECO:0000256" key="2">
    <source>
        <dbReference type="ARBA" id="ARBA00022573"/>
    </source>
</evidence>
<dbReference type="STRING" id="1317121.ATO11_07140"/>
<organism evidence="4 5">
    <name type="scientific">Pseudaestuariivita atlantica</name>
    <dbReference type="NCBI Taxonomy" id="1317121"/>
    <lineage>
        <taxon>Bacteria</taxon>
        <taxon>Pseudomonadati</taxon>
        <taxon>Pseudomonadota</taxon>
        <taxon>Alphaproteobacteria</taxon>
        <taxon>Rhodobacterales</taxon>
        <taxon>Paracoccaceae</taxon>
        <taxon>Pseudaestuariivita</taxon>
    </lineage>
</organism>
<accession>A0A0L1JQN9</accession>